<feature type="transmembrane region" description="Helical" evidence="2">
    <location>
        <begin position="362"/>
        <end position="382"/>
    </location>
</feature>
<organism evidence="3">
    <name type="scientific">Aureoumbra lagunensis</name>
    <dbReference type="NCBI Taxonomy" id="44058"/>
    <lineage>
        <taxon>Eukaryota</taxon>
        <taxon>Sar</taxon>
        <taxon>Stramenopiles</taxon>
        <taxon>Ochrophyta</taxon>
        <taxon>Pelagophyceae</taxon>
        <taxon>Pelagomonadales</taxon>
        <taxon>Aureoumbra</taxon>
    </lineage>
</organism>
<name>A0A7S3K6E8_9STRA</name>
<feature type="region of interest" description="Disordered" evidence="1">
    <location>
        <begin position="1029"/>
        <end position="1051"/>
    </location>
</feature>
<evidence type="ECO:0000256" key="1">
    <source>
        <dbReference type="SAM" id="MobiDB-lite"/>
    </source>
</evidence>
<protein>
    <submittedName>
        <fullName evidence="3">Uncharacterized protein</fullName>
    </submittedName>
</protein>
<keyword evidence="2" id="KW-0472">Membrane</keyword>
<feature type="compositionally biased region" description="Acidic residues" evidence="1">
    <location>
        <begin position="1033"/>
        <end position="1051"/>
    </location>
</feature>
<dbReference type="EMBL" id="HBIJ01022709">
    <property type="protein sequence ID" value="CAE0374054.1"/>
    <property type="molecule type" value="Transcribed_RNA"/>
</dbReference>
<proteinExistence type="predicted"/>
<evidence type="ECO:0000313" key="3">
    <source>
        <dbReference type="EMBL" id="CAE0374054.1"/>
    </source>
</evidence>
<keyword evidence="2" id="KW-0812">Transmembrane</keyword>
<evidence type="ECO:0000256" key="2">
    <source>
        <dbReference type="SAM" id="Phobius"/>
    </source>
</evidence>
<sequence length="1331" mass="154422">MTTAERQTLRRDLETRTWHVFVRVGEVRGAHCRLPRIIKNQVLLDVGAKVVWNTKESNQLRFSRWFGVRLTQTALLMPTVKQDDTVNDDDDDTSLQKQQRQSNWFFRFLFSLRDWCIVKIPSNQVEGNDEIDVHAANDLGSKTHRDLLKKQSSSKTKVIRRHSSAEHGGRRRSIKDLLPDEDEDERVIENFEDPPEDKFTSQIELLKNKKLSNWLRKSAGAVRKFTSPRQKDYSIDGADFNEERLCFSACFPRRHAQLRISVYERLKTDLTRTQRLGVAMISLSEVPVLFREDYGFNEPPFRTFTLRVSGDRPNGTIRCKVWIAPIFREDVPPRLISWLNWWKEKLTIRRCFSLRWLKEKLFRYRIFICISVFILLGNFLRYHHTNDALLFCILLMMIPFYLEYPNILGFGLSWILNRNVPNLGIRFGAIRLAFWIDDTDAKIHESEAKQHRKHRDTAQNLQAKAKMTIHHATTDTTLRRRLALCVDVDNFALTHPINSTFAHPDFLRSRRIRIQLSVDFRFFRFLLHLLWSRKQLDWSPFPTVHHSKRLHIFDTDRLSSITQGDGEEENNFRAFERMSTNILTMTRETSTTNKQHVYAEVDPAYRIGAVRIDVLNVDDVTLAFDLADHELNICRFTRELALGKVKAALPLKEQDCVPNTMSVKIIQADGVEVVGHAQEAVYVKVSIRNFEHRTAKRALDAQNEQNQRVSISWEDQDQVVLPCPDPSAVLHCGLYRTGGWGRYPTLIGQWLITAKMLILAPHNVFVKSDTLKTYRGDARANSTEKNDKEKKSHRADAFILEGEMRLRDKQLVGATGPFDPSQETTIKLRIAYYYDAYTPSYQAILKQRPLTALEQLQFNSLETQRKLGDVRLVCNMLRDFPLLFDVRDIRFTHLNVYIRDLFTGSKGYEELKDSAKTSINSIKVIDRLAASHKRKTKNHVFLRKIDLGGRLGPQSHKDHIEGLDLYTLTKNFVQAAIVPVISQVDILGSLSEIFSGFLHNFASAPWSGTRLPMSSSSISQRRTDLILDSGSISDDDQSPPYDEGLETGDNEEREFIIDEDDDPDDIILHYDNDQGVEEVKEEPTPLPKFSAASIVNVKKHAANLRDKFQQRRKRRRWSQLSRAEMNMRKVIKSPGLRQRRPSSALPLKFRIMLQRRDSKLMSNHDQQLFSIQPTWSGFLYKRVARFDSIFMNYSFPLIPHKKKKKNKDKNAQKPKLIKAEVRSSTFFYTRLNPENSSQVLGFTKKIDLDTPNLYARYESGEISFRLPLRKAPKSRRQVSTDDTRIDFRKELYFTSVDDSSLHPLWCAISRRPPPTTSASVVWHTLQSDDSV</sequence>
<accession>A0A7S3K6E8</accession>
<feature type="region of interest" description="Disordered" evidence="1">
    <location>
        <begin position="142"/>
        <end position="179"/>
    </location>
</feature>
<feature type="transmembrane region" description="Helical" evidence="2">
    <location>
        <begin position="388"/>
        <end position="416"/>
    </location>
</feature>
<keyword evidence="2" id="KW-1133">Transmembrane helix</keyword>
<feature type="compositionally biased region" description="Basic and acidic residues" evidence="1">
    <location>
        <begin position="163"/>
        <end position="178"/>
    </location>
</feature>
<gene>
    <name evidence="3" type="ORF">ALAG00032_LOCUS14857</name>
</gene>
<reference evidence="3" key="1">
    <citation type="submission" date="2021-01" db="EMBL/GenBank/DDBJ databases">
        <authorList>
            <person name="Corre E."/>
            <person name="Pelletier E."/>
            <person name="Niang G."/>
            <person name="Scheremetjew M."/>
            <person name="Finn R."/>
            <person name="Kale V."/>
            <person name="Holt S."/>
            <person name="Cochrane G."/>
            <person name="Meng A."/>
            <person name="Brown T."/>
            <person name="Cohen L."/>
        </authorList>
    </citation>
    <scope>NUCLEOTIDE SEQUENCE</scope>
    <source>
        <strain evidence="3">CCMP1510</strain>
    </source>
</reference>